<organism evidence="6 7">
    <name type="scientific">Ktedonospora formicarum</name>
    <dbReference type="NCBI Taxonomy" id="2778364"/>
    <lineage>
        <taxon>Bacteria</taxon>
        <taxon>Bacillati</taxon>
        <taxon>Chloroflexota</taxon>
        <taxon>Ktedonobacteria</taxon>
        <taxon>Ktedonobacterales</taxon>
        <taxon>Ktedonobacteraceae</taxon>
        <taxon>Ktedonospora</taxon>
    </lineage>
</organism>
<dbReference type="PANTHER" id="PTHR44688:SF16">
    <property type="entry name" value="DNA-BINDING TRANSCRIPTIONAL ACTIVATOR DEVR_DOSR"/>
    <property type="match status" value="1"/>
</dbReference>
<dbReference type="PROSITE" id="PS00622">
    <property type="entry name" value="HTH_LUXR_1"/>
    <property type="match status" value="1"/>
</dbReference>
<accession>A0A8J3MRD5</accession>
<evidence type="ECO:0000313" key="6">
    <source>
        <dbReference type="EMBL" id="GHO45897.1"/>
    </source>
</evidence>
<dbReference type="Gene3D" id="3.40.50.300">
    <property type="entry name" value="P-loop containing nucleotide triphosphate hydrolases"/>
    <property type="match status" value="1"/>
</dbReference>
<reference evidence="6" key="1">
    <citation type="submission" date="2020-10" db="EMBL/GenBank/DDBJ databases">
        <title>Taxonomic study of unclassified bacteria belonging to the class Ktedonobacteria.</title>
        <authorList>
            <person name="Yabe S."/>
            <person name="Wang C.M."/>
            <person name="Zheng Y."/>
            <person name="Sakai Y."/>
            <person name="Cavaletti L."/>
            <person name="Monciardini P."/>
            <person name="Donadio S."/>
        </authorList>
    </citation>
    <scope>NUCLEOTIDE SEQUENCE</scope>
    <source>
        <strain evidence="6">SOSP1-1</strain>
    </source>
</reference>
<dbReference type="InterPro" id="IPR036388">
    <property type="entry name" value="WH-like_DNA-bd_sf"/>
</dbReference>
<gene>
    <name evidence="6" type="primary">malT_6</name>
    <name evidence="6" type="ORF">KSX_40600</name>
</gene>
<dbReference type="Pfam" id="PF25873">
    <property type="entry name" value="WHD_MalT"/>
    <property type="match status" value="1"/>
</dbReference>
<dbReference type="PANTHER" id="PTHR44688">
    <property type="entry name" value="DNA-BINDING TRANSCRIPTIONAL ACTIVATOR DEVR_DOSR"/>
    <property type="match status" value="1"/>
</dbReference>
<dbReference type="SMART" id="SM00421">
    <property type="entry name" value="HTH_LUXR"/>
    <property type="match status" value="1"/>
</dbReference>
<dbReference type="SUPFAM" id="SSF48452">
    <property type="entry name" value="TPR-like"/>
    <property type="match status" value="1"/>
</dbReference>
<dbReference type="InterPro" id="IPR027417">
    <property type="entry name" value="P-loop_NTPase"/>
</dbReference>
<evidence type="ECO:0000313" key="7">
    <source>
        <dbReference type="Proteomes" id="UP000612362"/>
    </source>
</evidence>
<comment type="caution">
    <text evidence="6">The sequence shown here is derived from an EMBL/GenBank/DDBJ whole genome shotgun (WGS) entry which is preliminary data.</text>
</comment>
<keyword evidence="1" id="KW-0805">Transcription regulation</keyword>
<dbReference type="InterPro" id="IPR059106">
    <property type="entry name" value="WHD_MalT"/>
</dbReference>
<evidence type="ECO:0000259" key="5">
    <source>
        <dbReference type="PROSITE" id="PS50043"/>
    </source>
</evidence>
<dbReference type="SUPFAM" id="SSF52540">
    <property type="entry name" value="P-loop containing nucleoside triphosphate hydrolases"/>
    <property type="match status" value="1"/>
</dbReference>
<dbReference type="InterPro" id="IPR041617">
    <property type="entry name" value="TPR_MalT"/>
</dbReference>
<dbReference type="InterPro" id="IPR011990">
    <property type="entry name" value="TPR-like_helical_dom_sf"/>
</dbReference>
<dbReference type="CDD" id="cd06170">
    <property type="entry name" value="LuxR_C_like"/>
    <property type="match status" value="1"/>
</dbReference>
<dbReference type="GO" id="GO:0006355">
    <property type="term" value="P:regulation of DNA-templated transcription"/>
    <property type="evidence" value="ECO:0007669"/>
    <property type="project" value="InterPro"/>
</dbReference>
<keyword evidence="2" id="KW-0238">DNA-binding</keyword>
<dbReference type="RefSeq" id="WP_220195317.1">
    <property type="nucleotide sequence ID" value="NZ_BNJF01000002.1"/>
</dbReference>
<dbReference type="EMBL" id="BNJF01000002">
    <property type="protein sequence ID" value="GHO45897.1"/>
    <property type="molecule type" value="Genomic_DNA"/>
</dbReference>
<dbReference type="InterPro" id="IPR016032">
    <property type="entry name" value="Sig_transdc_resp-reg_C-effctor"/>
</dbReference>
<dbReference type="AlphaFoldDB" id="A0A8J3MRD5"/>
<dbReference type="Pfam" id="PF00196">
    <property type="entry name" value="GerE"/>
    <property type="match status" value="1"/>
</dbReference>
<dbReference type="PROSITE" id="PS50043">
    <property type="entry name" value="HTH_LUXR_2"/>
    <property type="match status" value="1"/>
</dbReference>
<dbReference type="Proteomes" id="UP000612362">
    <property type="component" value="Unassembled WGS sequence"/>
</dbReference>
<dbReference type="Gene3D" id="1.10.10.10">
    <property type="entry name" value="Winged helix-like DNA-binding domain superfamily/Winged helix DNA-binding domain"/>
    <property type="match status" value="1"/>
</dbReference>
<keyword evidence="3" id="KW-0804">Transcription</keyword>
<dbReference type="Pfam" id="PF17874">
    <property type="entry name" value="TPR_MalT"/>
    <property type="match status" value="1"/>
</dbReference>
<evidence type="ECO:0000256" key="1">
    <source>
        <dbReference type="ARBA" id="ARBA00023015"/>
    </source>
</evidence>
<evidence type="ECO:0000256" key="4">
    <source>
        <dbReference type="SAM" id="MobiDB-lite"/>
    </source>
</evidence>
<dbReference type="SUPFAM" id="SSF46894">
    <property type="entry name" value="C-terminal effector domain of the bipartite response regulators"/>
    <property type="match status" value="1"/>
</dbReference>
<protein>
    <submittedName>
        <fullName evidence="6">Helix-turn-helix transcriptional regulator</fullName>
    </submittedName>
</protein>
<evidence type="ECO:0000256" key="3">
    <source>
        <dbReference type="ARBA" id="ARBA00023163"/>
    </source>
</evidence>
<dbReference type="InterPro" id="IPR041664">
    <property type="entry name" value="AAA_16"/>
</dbReference>
<proteinExistence type="predicted"/>
<feature type="compositionally biased region" description="Polar residues" evidence="4">
    <location>
        <begin position="119"/>
        <end position="131"/>
    </location>
</feature>
<dbReference type="GO" id="GO:0003677">
    <property type="term" value="F:DNA binding"/>
    <property type="evidence" value="ECO:0007669"/>
    <property type="project" value="UniProtKB-KW"/>
</dbReference>
<dbReference type="PRINTS" id="PR00038">
    <property type="entry name" value="HTHLUXR"/>
</dbReference>
<name>A0A8J3MRD5_9CHLR</name>
<evidence type="ECO:0000256" key="2">
    <source>
        <dbReference type="ARBA" id="ARBA00023125"/>
    </source>
</evidence>
<dbReference type="InterPro" id="IPR000792">
    <property type="entry name" value="Tscrpt_reg_LuxR_C"/>
</dbReference>
<feature type="region of interest" description="Disordered" evidence="4">
    <location>
        <begin position="111"/>
        <end position="143"/>
    </location>
</feature>
<sequence length="1071" mass="122933">MPKSAQYSLDWSPEQESYLLTEAKTGISLLLDEAGEAWLVWLEEHRSFAFHGRSGQLNLLKELRRNGEGYWYAYQRQASGMVKRYLGRSHQVRVERLEEIAIQLAESAQPVLTSPDPLRNSTKSVASQTSQTRKRKQDLPSSTSVVPVLMESKPVFEQTTPMPAHYFDPLLVPKLEFPRSNSTLLPRPHLWEFLDKCQEYKLTLLSGPAGYGKTTLVGQWITARKEQTGFHDVAYLTLDEDDNDPIRFWRYVIAACQAFREHFGREALELLYAHRLPPFKPLETMLVTLLNELSHLDRPALLVLDDVQVIDSPQVIASLTFFLEHLPSSFHLMLLTRGEPPFSLVRFYARNEVLDLYPPALRFTLDETRAFFAQELSFPLSQKVLRQIDERLDGWLAGLRLLTREIDEFSSEEDMKPVLARFTGSHWSVREYFLSEVVHTLPADQRMFLFQTCHLPRLQASLCQAITGREDCDRMLTALHAGDRFLIRMDREGKWARYHTLFARSMQEEARKHLGDEQIRQLTYRASIWYEEHDFLDDAIDTTLDAEVFSRAASLIERFILAREQSNVLQIPELYSMQRWLGRLPQEELESLPILCLHYAMVRLFWLLESPRIPDGDPYIQHLLQIAEEHWRDTNNTTRLASVFAFRALLARQEGKLLQAITWARQSLVWLPPEERVWRNIGLTVVGHGELLEGNLDQARSLFHEALALSNQLGNVTYARATRGMLAGVNMEYGEMNHAFEQLSQLQAEAREQEDYDDIAHSQLGLAKIAYQRNKLDEAEYYAQEVMDFGEQLNQDEFLAYASIYLALIEQARGQAPQARQRLTSWLARNPTPVSHLMLQLSREIQTTLASLQLMSGLHTPVEHWFASLSKGASKLPLLQQRCEQLLSARWLLTQGDLVQATQMLEELECWAVQTKHFALSHEVRVLLVLACARQSRIEQARVYLCDLLAASLNEGYVRLFLDAGEELTLVIRDLLPSLREKNLAARARYLLEAAGLSSNHPARSLLNDPLSSQERKVLRLLAAGCTNAEIARELVVSVNTVRTQLQSIYRKLNVSNRVEASTIANQLELL</sequence>
<keyword evidence="7" id="KW-1185">Reference proteome</keyword>
<feature type="domain" description="HTH luxR-type" evidence="5">
    <location>
        <begin position="1004"/>
        <end position="1069"/>
    </location>
</feature>
<dbReference type="Pfam" id="PF13191">
    <property type="entry name" value="AAA_16"/>
    <property type="match status" value="1"/>
</dbReference>
<dbReference type="Gene3D" id="1.25.40.10">
    <property type="entry name" value="Tetratricopeptide repeat domain"/>
    <property type="match status" value="1"/>
</dbReference>